<name>A0A3N6PAV5_9CYAN</name>
<evidence type="ECO:0008006" key="5">
    <source>
        <dbReference type="Google" id="ProtNLM"/>
    </source>
</evidence>
<dbReference type="GO" id="GO:0008643">
    <property type="term" value="P:carbohydrate transport"/>
    <property type="evidence" value="ECO:0007669"/>
    <property type="project" value="InterPro"/>
</dbReference>
<dbReference type="Gene3D" id="2.40.160.180">
    <property type="entry name" value="Carbohydrate-selective porin OprB"/>
    <property type="match status" value="1"/>
</dbReference>
<organism evidence="3 4">
    <name type="scientific">Okeania hirsuta</name>
    <dbReference type="NCBI Taxonomy" id="1458930"/>
    <lineage>
        <taxon>Bacteria</taxon>
        <taxon>Bacillati</taxon>
        <taxon>Cyanobacteriota</taxon>
        <taxon>Cyanophyceae</taxon>
        <taxon>Oscillatoriophycideae</taxon>
        <taxon>Oscillatoriales</taxon>
        <taxon>Microcoleaceae</taxon>
        <taxon>Okeania</taxon>
    </lineage>
</organism>
<keyword evidence="4" id="KW-1185">Reference proteome</keyword>
<dbReference type="AlphaFoldDB" id="A0A3N6PAV5"/>
<evidence type="ECO:0000256" key="1">
    <source>
        <dbReference type="ARBA" id="ARBA00008769"/>
    </source>
</evidence>
<dbReference type="GO" id="GO:0016020">
    <property type="term" value="C:membrane"/>
    <property type="evidence" value="ECO:0007669"/>
    <property type="project" value="InterPro"/>
</dbReference>
<dbReference type="EMBL" id="RCBY01000091">
    <property type="protein sequence ID" value="RQH39645.1"/>
    <property type="molecule type" value="Genomic_DNA"/>
</dbReference>
<comment type="similarity">
    <text evidence="1 2">Belongs to the OprB family.</text>
</comment>
<dbReference type="InterPro" id="IPR038673">
    <property type="entry name" value="OprB_sf"/>
</dbReference>
<evidence type="ECO:0000256" key="2">
    <source>
        <dbReference type="RuleBase" id="RU363072"/>
    </source>
</evidence>
<protein>
    <recommendedName>
        <fullName evidence="5">Carbohydrate porin</fullName>
    </recommendedName>
</protein>
<dbReference type="Proteomes" id="UP000269154">
    <property type="component" value="Unassembled WGS sequence"/>
</dbReference>
<accession>A0A3N6PAV5</accession>
<evidence type="ECO:0000313" key="4">
    <source>
        <dbReference type="Proteomes" id="UP000269154"/>
    </source>
</evidence>
<dbReference type="GO" id="GO:0015288">
    <property type="term" value="F:porin activity"/>
    <property type="evidence" value="ECO:0007669"/>
    <property type="project" value="InterPro"/>
</dbReference>
<sequence length="103" mass="11813">MKIFLLLVDWIWRGDPFLQTRSEVRHPTLREAALTTAYYPLKRGGAYPQFFGNSTQTNLAVFYNYAVNDNIQIFPVLQVVFDSSNQKSNGTIFTGTLHTVFSF</sequence>
<comment type="caution">
    <text evidence="3">The sequence shown here is derived from an EMBL/GenBank/DDBJ whole genome shotgun (WGS) entry which is preliminary data.</text>
</comment>
<reference evidence="3 4" key="1">
    <citation type="journal article" date="2018" name="ACS Chem. Biol.">
        <title>Ketoreductase domain dysfunction expands chemodiversity: malyngamide biosynthesis in the cyanobacterium Okeania hirsuta.</title>
        <authorList>
            <person name="Moss N.A."/>
            <person name="Leao T."/>
            <person name="Rankin M."/>
            <person name="McCullough T.M."/>
            <person name="Qu P."/>
            <person name="Korobeynikov A."/>
            <person name="Smith J.L."/>
            <person name="Gerwick L."/>
            <person name="Gerwick W.H."/>
        </authorList>
    </citation>
    <scope>NUCLEOTIDE SEQUENCE [LARGE SCALE GENOMIC DNA]</scope>
    <source>
        <strain evidence="3 4">PAB10Feb10-1</strain>
    </source>
</reference>
<dbReference type="Pfam" id="PF04966">
    <property type="entry name" value="OprB"/>
    <property type="match status" value="1"/>
</dbReference>
<proteinExistence type="inferred from homology"/>
<dbReference type="RefSeq" id="WP_124154915.1">
    <property type="nucleotide sequence ID" value="NZ_CAWOLW010000708.1"/>
</dbReference>
<dbReference type="InterPro" id="IPR007049">
    <property type="entry name" value="Carb-sel_porin_OprB"/>
</dbReference>
<gene>
    <name evidence="3" type="ORF">D5R40_16755</name>
</gene>
<evidence type="ECO:0000313" key="3">
    <source>
        <dbReference type="EMBL" id="RQH39645.1"/>
    </source>
</evidence>